<keyword evidence="2" id="KW-1185">Reference proteome</keyword>
<protein>
    <submittedName>
        <fullName evidence="1">Uncharacterized protein</fullName>
    </submittedName>
</protein>
<dbReference type="AlphaFoldDB" id="G9MJD9"/>
<gene>
    <name evidence="1" type="ORF">TRIVIDRAFT_62272</name>
</gene>
<proteinExistence type="predicted"/>
<evidence type="ECO:0000313" key="2">
    <source>
        <dbReference type="Proteomes" id="UP000007115"/>
    </source>
</evidence>
<name>G9MJD9_HYPVG</name>
<sequence length="131" mass="14634">MARSAALYEHQAFEGISGGGAFDLWQPKGPTCQSASILLRIINQSIHSIHLSRSLDNAHSKTKNPLHNSLRPIGRFSQLPQSPNRLPQTRTLGASPQPRLVRAVPIRLVLMTQSARQVMPLYEKWAGWRYG</sequence>
<comment type="caution">
    <text evidence="1">The sequence shown here is derived from an EMBL/GenBank/DDBJ whole genome shotgun (WGS) entry which is preliminary data.</text>
</comment>
<dbReference type="HOGENOM" id="CLU_1927915_0_0_1"/>
<dbReference type="Proteomes" id="UP000007115">
    <property type="component" value="Unassembled WGS sequence"/>
</dbReference>
<dbReference type="RefSeq" id="XP_013959807.1">
    <property type="nucleotide sequence ID" value="XM_014104332.1"/>
</dbReference>
<organism evidence="1 2">
    <name type="scientific">Hypocrea virens (strain Gv29-8 / FGSC 10586)</name>
    <name type="common">Gliocladium virens</name>
    <name type="synonym">Trichoderma virens</name>
    <dbReference type="NCBI Taxonomy" id="413071"/>
    <lineage>
        <taxon>Eukaryota</taxon>
        <taxon>Fungi</taxon>
        <taxon>Dikarya</taxon>
        <taxon>Ascomycota</taxon>
        <taxon>Pezizomycotina</taxon>
        <taxon>Sordariomycetes</taxon>
        <taxon>Hypocreomycetidae</taxon>
        <taxon>Hypocreales</taxon>
        <taxon>Hypocreaceae</taxon>
        <taxon>Trichoderma</taxon>
    </lineage>
</organism>
<dbReference type="VEuPathDB" id="FungiDB:TRIVIDRAFT_62272"/>
<dbReference type="GeneID" id="25796325"/>
<dbReference type="InParanoid" id="G9MJD9"/>
<evidence type="ECO:0000313" key="1">
    <source>
        <dbReference type="EMBL" id="EHK25602.1"/>
    </source>
</evidence>
<dbReference type="EMBL" id="ABDF02000003">
    <property type="protein sequence ID" value="EHK25602.1"/>
    <property type="molecule type" value="Genomic_DNA"/>
</dbReference>
<reference evidence="1 2" key="1">
    <citation type="journal article" date="2011" name="Genome Biol.">
        <title>Comparative genome sequence analysis underscores mycoparasitism as the ancestral life style of Trichoderma.</title>
        <authorList>
            <person name="Kubicek C.P."/>
            <person name="Herrera-Estrella A."/>
            <person name="Seidl-Seiboth V."/>
            <person name="Martinez D.A."/>
            <person name="Druzhinina I.S."/>
            <person name="Thon M."/>
            <person name="Zeilinger S."/>
            <person name="Casas-Flores S."/>
            <person name="Horwitz B.A."/>
            <person name="Mukherjee P.K."/>
            <person name="Mukherjee M."/>
            <person name="Kredics L."/>
            <person name="Alcaraz L.D."/>
            <person name="Aerts A."/>
            <person name="Antal Z."/>
            <person name="Atanasova L."/>
            <person name="Cervantes-Badillo M.G."/>
            <person name="Challacombe J."/>
            <person name="Chertkov O."/>
            <person name="McCluskey K."/>
            <person name="Coulpier F."/>
            <person name="Deshpande N."/>
            <person name="von Doehren H."/>
            <person name="Ebbole D.J."/>
            <person name="Esquivel-Naranjo E.U."/>
            <person name="Fekete E."/>
            <person name="Flipphi M."/>
            <person name="Glaser F."/>
            <person name="Gomez-Rodriguez E.Y."/>
            <person name="Gruber S."/>
            <person name="Han C."/>
            <person name="Henrissat B."/>
            <person name="Hermosa R."/>
            <person name="Hernandez-Onate M."/>
            <person name="Karaffa L."/>
            <person name="Kosti I."/>
            <person name="Le Crom S."/>
            <person name="Lindquist E."/>
            <person name="Lucas S."/>
            <person name="Luebeck M."/>
            <person name="Luebeck P.S."/>
            <person name="Margeot A."/>
            <person name="Metz B."/>
            <person name="Misra M."/>
            <person name="Nevalainen H."/>
            <person name="Omann M."/>
            <person name="Packer N."/>
            <person name="Perrone G."/>
            <person name="Uresti-Rivera E.E."/>
            <person name="Salamov A."/>
            <person name="Schmoll M."/>
            <person name="Seiboth B."/>
            <person name="Shapiro H."/>
            <person name="Sukno S."/>
            <person name="Tamayo-Ramos J.A."/>
            <person name="Tisch D."/>
            <person name="Wiest A."/>
            <person name="Wilkinson H.H."/>
            <person name="Zhang M."/>
            <person name="Coutinho P.M."/>
            <person name="Kenerley C.M."/>
            <person name="Monte E."/>
            <person name="Baker S.E."/>
            <person name="Grigoriev I.V."/>
        </authorList>
    </citation>
    <scope>NUCLEOTIDE SEQUENCE [LARGE SCALE GENOMIC DNA]</scope>
    <source>
        <strain evidence="2">Gv29-8 / FGSC 10586</strain>
    </source>
</reference>
<accession>G9MJD9</accession>